<proteinExistence type="predicted"/>
<sequence>MFLIVVWIYFGVVNYLKTKRWEIFLVLWIFLFSLGLEFDRMNRGSYQLDVNDILWTTRDILWTFIMIFFFQHMKKIFVFDGTPSTNSKIKTKIISKKR</sequence>
<gene>
    <name evidence="2" type="ORF">ACD_80C00113G0016</name>
</gene>
<reference evidence="2" key="1">
    <citation type="journal article" date="2012" name="Science">
        <title>Fermentation, hydrogen, and sulfur metabolism in multiple uncultivated bacterial phyla.</title>
        <authorList>
            <person name="Wrighton K.C."/>
            <person name="Thomas B.C."/>
            <person name="Sharon I."/>
            <person name="Miller C.S."/>
            <person name="Castelle C.J."/>
            <person name="VerBerkmoes N.C."/>
            <person name="Wilkins M.J."/>
            <person name="Hettich R.L."/>
            <person name="Lipton M.S."/>
            <person name="Williams K.H."/>
            <person name="Long P.E."/>
            <person name="Banfield J.F."/>
        </authorList>
    </citation>
    <scope>NUCLEOTIDE SEQUENCE [LARGE SCALE GENOMIC DNA]</scope>
</reference>
<accession>K1XXW4</accession>
<feature type="transmembrane region" description="Helical" evidence="1">
    <location>
        <begin position="21"/>
        <end position="38"/>
    </location>
</feature>
<comment type="caution">
    <text evidence="2">The sequence shown here is derived from an EMBL/GenBank/DDBJ whole genome shotgun (WGS) entry which is preliminary data.</text>
</comment>
<keyword evidence="1" id="KW-1133">Transmembrane helix</keyword>
<organism evidence="2">
    <name type="scientific">uncultured bacterium</name>
    <name type="common">gcode 4</name>
    <dbReference type="NCBI Taxonomy" id="1234023"/>
    <lineage>
        <taxon>Bacteria</taxon>
        <taxon>environmental samples</taxon>
    </lineage>
</organism>
<protein>
    <submittedName>
        <fullName evidence="2">Uncharacterized protein</fullName>
    </submittedName>
</protein>
<keyword evidence="1" id="KW-0472">Membrane</keyword>
<feature type="transmembrane region" description="Helical" evidence="1">
    <location>
        <begin position="53"/>
        <end position="70"/>
    </location>
</feature>
<dbReference type="AlphaFoldDB" id="K1XXW4"/>
<keyword evidence="1" id="KW-0812">Transmembrane</keyword>
<evidence type="ECO:0000256" key="1">
    <source>
        <dbReference type="SAM" id="Phobius"/>
    </source>
</evidence>
<name>K1XXW4_9BACT</name>
<evidence type="ECO:0000313" key="2">
    <source>
        <dbReference type="EMBL" id="EKD25148.1"/>
    </source>
</evidence>
<dbReference type="EMBL" id="AMFJ01036120">
    <property type="protein sequence ID" value="EKD25148.1"/>
    <property type="molecule type" value="Genomic_DNA"/>
</dbReference>